<organism evidence="1 2">
    <name type="scientific">Eumeta variegata</name>
    <name type="common">Bagworm moth</name>
    <name type="synonym">Eumeta japonica</name>
    <dbReference type="NCBI Taxonomy" id="151549"/>
    <lineage>
        <taxon>Eukaryota</taxon>
        <taxon>Metazoa</taxon>
        <taxon>Ecdysozoa</taxon>
        <taxon>Arthropoda</taxon>
        <taxon>Hexapoda</taxon>
        <taxon>Insecta</taxon>
        <taxon>Pterygota</taxon>
        <taxon>Neoptera</taxon>
        <taxon>Endopterygota</taxon>
        <taxon>Lepidoptera</taxon>
        <taxon>Glossata</taxon>
        <taxon>Ditrysia</taxon>
        <taxon>Tineoidea</taxon>
        <taxon>Psychidae</taxon>
        <taxon>Oiketicinae</taxon>
        <taxon>Eumeta</taxon>
    </lineage>
</organism>
<keyword evidence="2" id="KW-1185">Reference proteome</keyword>
<sequence length="67" mass="7803">MCFSHYRNLKFNFKSRPRIIGFHEVEPEKRPKASAEDGLKVGEYGRLQLYGCWAQSRPAPPPAARRR</sequence>
<name>A0A4C1XUS3_EUMVA</name>
<protein>
    <submittedName>
        <fullName evidence="1">Uncharacterized protein</fullName>
    </submittedName>
</protein>
<dbReference type="Proteomes" id="UP000299102">
    <property type="component" value="Unassembled WGS sequence"/>
</dbReference>
<dbReference type="AlphaFoldDB" id="A0A4C1XUS3"/>
<accession>A0A4C1XUS3</accession>
<evidence type="ECO:0000313" key="2">
    <source>
        <dbReference type="Proteomes" id="UP000299102"/>
    </source>
</evidence>
<reference evidence="1 2" key="1">
    <citation type="journal article" date="2019" name="Commun. Biol.">
        <title>The bagworm genome reveals a unique fibroin gene that provides high tensile strength.</title>
        <authorList>
            <person name="Kono N."/>
            <person name="Nakamura H."/>
            <person name="Ohtoshi R."/>
            <person name="Tomita M."/>
            <person name="Numata K."/>
            <person name="Arakawa K."/>
        </authorList>
    </citation>
    <scope>NUCLEOTIDE SEQUENCE [LARGE SCALE GENOMIC DNA]</scope>
</reference>
<dbReference type="EMBL" id="BGZK01000979">
    <property type="protein sequence ID" value="GBP67298.1"/>
    <property type="molecule type" value="Genomic_DNA"/>
</dbReference>
<gene>
    <name evidence="1" type="ORF">EVAR_43809_1</name>
</gene>
<proteinExistence type="predicted"/>
<evidence type="ECO:0000313" key="1">
    <source>
        <dbReference type="EMBL" id="GBP67298.1"/>
    </source>
</evidence>
<comment type="caution">
    <text evidence="1">The sequence shown here is derived from an EMBL/GenBank/DDBJ whole genome shotgun (WGS) entry which is preliminary data.</text>
</comment>